<keyword evidence="9 15" id="KW-0808">Transferase</keyword>
<dbReference type="AlphaFoldDB" id="A0A0G1EIL5"/>
<keyword evidence="7 15" id="KW-0963">Cytoplasm</keyword>
<dbReference type="HAMAP" id="MF_00605">
    <property type="entry name" value="TrmD"/>
    <property type="match status" value="1"/>
</dbReference>
<dbReference type="GO" id="GO:0002939">
    <property type="term" value="P:tRNA N1-guanine methylation"/>
    <property type="evidence" value="ECO:0007669"/>
    <property type="project" value="TreeGrafter"/>
</dbReference>
<evidence type="ECO:0000256" key="10">
    <source>
        <dbReference type="ARBA" id="ARBA00022691"/>
    </source>
</evidence>
<comment type="subcellular location">
    <subcellularLocation>
        <location evidence="2 15 17">Cytoplasm</location>
    </subcellularLocation>
</comment>
<evidence type="ECO:0000256" key="15">
    <source>
        <dbReference type="HAMAP-Rule" id="MF_00605"/>
    </source>
</evidence>
<evidence type="ECO:0000256" key="16">
    <source>
        <dbReference type="PIRSR" id="PIRSR000386-1"/>
    </source>
</evidence>
<dbReference type="Gene3D" id="1.10.1270.20">
    <property type="entry name" value="tRNA(m1g37)methyltransferase, domain 2"/>
    <property type="match status" value="1"/>
</dbReference>
<evidence type="ECO:0000256" key="2">
    <source>
        <dbReference type="ARBA" id="ARBA00004496"/>
    </source>
</evidence>
<dbReference type="NCBIfam" id="NF000648">
    <property type="entry name" value="PRK00026.1"/>
    <property type="match status" value="1"/>
</dbReference>
<proteinExistence type="inferred from homology"/>
<dbReference type="PANTHER" id="PTHR46417">
    <property type="entry name" value="TRNA (GUANINE-N(1)-)-METHYLTRANSFERASE"/>
    <property type="match status" value="1"/>
</dbReference>
<dbReference type="InterPro" id="IPR002649">
    <property type="entry name" value="tRNA_m1G_MeTrfase_TrmD"/>
</dbReference>
<keyword evidence="8 15" id="KW-0489">Methyltransferase</keyword>
<evidence type="ECO:0000256" key="6">
    <source>
        <dbReference type="ARBA" id="ARBA00014679"/>
    </source>
</evidence>
<dbReference type="InterPro" id="IPR016009">
    <property type="entry name" value="tRNA_MeTrfase_TRMD/TRM10"/>
</dbReference>
<evidence type="ECO:0000259" key="18">
    <source>
        <dbReference type="Pfam" id="PF01746"/>
    </source>
</evidence>
<evidence type="ECO:0000256" key="3">
    <source>
        <dbReference type="ARBA" id="ARBA00007630"/>
    </source>
</evidence>
<feature type="binding site" evidence="15 16">
    <location>
        <begin position="151"/>
        <end position="156"/>
    </location>
    <ligand>
        <name>S-adenosyl-L-methionine</name>
        <dbReference type="ChEBI" id="CHEBI:59789"/>
    </ligand>
</feature>
<evidence type="ECO:0000256" key="12">
    <source>
        <dbReference type="ARBA" id="ARBA00029736"/>
    </source>
</evidence>
<dbReference type="PANTHER" id="PTHR46417:SF1">
    <property type="entry name" value="TRNA (GUANINE-N(1)-)-METHYLTRANSFERASE"/>
    <property type="match status" value="1"/>
</dbReference>
<accession>A0A0G1EIL5</accession>
<protein>
    <recommendedName>
        <fullName evidence="6 15">tRNA (guanine-N(1)-)-methyltransferase</fullName>
        <ecNumber evidence="5 15">2.1.1.228</ecNumber>
    </recommendedName>
    <alternativeName>
        <fullName evidence="12 15">M1G-methyltransferase</fullName>
    </alternativeName>
    <alternativeName>
        <fullName evidence="13 15">tRNA [GM37] methyltransferase</fullName>
    </alternativeName>
</protein>
<comment type="function">
    <text evidence="1 15 17">Specifically methylates guanosine-37 in various tRNAs.</text>
</comment>
<evidence type="ECO:0000256" key="14">
    <source>
        <dbReference type="ARBA" id="ARBA00047783"/>
    </source>
</evidence>
<comment type="catalytic activity">
    <reaction evidence="14 15 17">
        <text>guanosine(37) in tRNA + S-adenosyl-L-methionine = N(1)-methylguanosine(37) in tRNA + S-adenosyl-L-homocysteine + H(+)</text>
        <dbReference type="Rhea" id="RHEA:36899"/>
        <dbReference type="Rhea" id="RHEA-COMP:10145"/>
        <dbReference type="Rhea" id="RHEA-COMP:10147"/>
        <dbReference type="ChEBI" id="CHEBI:15378"/>
        <dbReference type="ChEBI" id="CHEBI:57856"/>
        <dbReference type="ChEBI" id="CHEBI:59789"/>
        <dbReference type="ChEBI" id="CHEBI:73542"/>
        <dbReference type="ChEBI" id="CHEBI:74269"/>
        <dbReference type="EC" id="2.1.1.228"/>
    </reaction>
</comment>
<dbReference type="EMBL" id="LCFA01000004">
    <property type="protein sequence ID" value="KKS82876.1"/>
    <property type="molecule type" value="Genomic_DNA"/>
</dbReference>
<keyword evidence="11 15" id="KW-0819">tRNA processing</keyword>
<dbReference type="SUPFAM" id="SSF75217">
    <property type="entry name" value="alpha/beta knot"/>
    <property type="match status" value="1"/>
</dbReference>
<evidence type="ECO:0000256" key="13">
    <source>
        <dbReference type="ARBA" id="ARBA00033392"/>
    </source>
</evidence>
<evidence type="ECO:0000256" key="7">
    <source>
        <dbReference type="ARBA" id="ARBA00022490"/>
    </source>
</evidence>
<comment type="subunit">
    <text evidence="4 15 17">Homodimer.</text>
</comment>
<dbReference type="InterPro" id="IPR023148">
    <property type="entry name" value="tRNA_m1G_MeTrfase_C_sf"/>
</dbReference>
<sequence>MTFHILSVFPKVFDEYFQSSVLGRARRKGIIKIKSYNLRDWAADKRRTIDDRPFGGGPGMVLGIAPIYKGVESIKYKASGAKSRSERSSTTGIKSKKLKVRTILFSTRGKKFDSKTAKRLSKYNHLILICGRYEGVDERVAQYIADEEISVGDFVLSGGEIPAMIVVDAVSRMIKGVLGKNESLEEKKGSYPVYTRPEIFFPNRKNKKKAWKVPQVLLSGNHKKIEEWRKNNE</sequence>
<evidence type="ECO:0000256" key="8">
    <source>
        <dbReference type="ARBA" id="ARBA00022603"/>
    </source>
</evidence>
<evidence type="ECO:0000256" key="5">
    <source>
        <dbReference type="ARBA" id="ARBA00012807"/>
    </source>
</evidence>
<evidence type="ECO:0000256" key="11">
    <source>
        <dbReference type="ARBA" id="ARBA00022694"/>
    </source>
</evidence>
<dbReference type="EC" id="2.1.1.228" evidence="5 15"/>
<evidence type="ECO:0000256" key="17">
    <source>
        <dbReference type="RuleBase" id="RU003464"/>
    </source>
</evidence>
<comment type="similarity">
    <text evidence="3 15 17">Belongs to the RNA methyltransferase TrmD family.</text>
</comment>
<dbReference type="PATRIC" id="fig|1619011.3.peg.202"/>
<dbReference type="InterPro" id="IPR029028">
    <property type="entry name" value="Alpha/beta_knot_MTases"/>
</dbReference>
<dbReference type="NCBIfam" id="TIGR00088">
    <property type="entry name" value="trmD"/>
    <property type="match status" value="1"/>
</dbReference>
<evidence type="ECO:0000256" key="4">
    <source>
        <dbReference type="ARBA" id="ARBA00011738"/>
    </source>
</evidence>
<evidence type="ECO:0000313" key="19">
    <source>
        <dbReference type="EMBL" id="KKS82876.1"/>
    </source>
</evidence>
<dbReference type="InterPro" id="IPR029026">
    <property type="entry name" value="tRNA_m1G_MTases_N"/>
</dbReference>
<name>A0A0G1EIL5_9BACT</name>
<comment type="caution">
    <text evidence="19">The sequence shown here is derived from an EMBL/GenBank/DDBJ whole genome shotgun (WGS) entry which is preliminary data.</text>
</comment>
<evidence type="ECO:0000313" key="20">
    <source>
        <dbReference type="Proteomes" id="UP000034810"/>
    </source>
</evidence>
<dbReference type="PIRSF" id="PIRSF000386">
    <property type="entry name" value="tRNA_mtase"/>
    <property type="match status" value="1"/>
</dbReference>
<feature type="binding site" evidence="15 16">
    <location>
        <position position="131"/>
    </location>
    <ligand>
        <name>S-adenosyl-L-methionine</name>
        <dbReference type="ChEBI" id="CHEBI:59789"/>
    </ligand>
</feature>
<reference evidence="19 20" key="1">
    <citation type="journal article" date="2015" name="Nature">
        <title>rRNA introns, odd ribosomes, and small enigmatic genomes across a large radiation of phyla.</title>
        <authorList>
            <person name="Brown C.T."/>
            <person name="Hug L.A."/>
            <person name="Thomas B.C."/>
            <person name="Sharon I."/>
            <person name="Castelle C.J."/>
            <person name="Singh A."/>
            <person name="Wilkins M.J."/>
            <person name="Williams K.H."/>
            <person name="Banfield J.F."/>
        </authorList>
    </citation>
    <scope>NUCLEOTIDE SEQUENCE [LARGE SCALE GENOMIC DNA]</scope>
</reference>
<dbReference type="CDD" id="cd18080">
    <property type="entry name" value="TrmD-like"/>
    <property type="match status" value="1"/>
</dbReference>
<organism evidence="19 20">
    <name type="scientific">Candidatus Wolfebacteria bacterium GW2011_GWC1_43_10</name>
    <dbReference type="NCBI Taxonomy" id="1619011"/>
    <lineage>
        <taxon>Bacteria</taxon>
        <taxon>Candidatus Wolfeibacteriota</taxon>
    </lineage>
</organism>
<dbReference type="GO" id="GO:0005829">
    <property type="term" value="C:cytosol"/>
    <property type="evidence" value="ECO:0007669"/>
    <property type="project" value="TreeGrafter"/>
</dbReference>
<dbReference type="Gene3D" id="3.40.1280.10">
    <property type="match status" value="1"/>
</dbReference>
<dbReference type="Pfam" id="PF01746">
    <property type="entry name" value="tRNA_m1G_MT"/>
    <property type="match status" value="1"/>
</dbReference>
<feature type="domain" description="tRNA methyltransferase TRMD/TRM10-type" evidence="18">
    <location>
        <begin position="1"/>
        <end position="232"/>
    </location>
</feature>
<evidence type="ECO:0000256" key="9">
    <source>
        <dbReference type="ARBA" id="ARBA00022679"/>
    </source>
</evidence>
<dbReference type="Proteomes" id="UP000034810">
    <property type="component" value="Unassembled WGS sequence"/>
</dbReference>
<evidence type="ECO:0000256" key="1">
    <source>
        <dbReference type="ARBA" id="ARBA00002634"/>
    </source>
</evidence>
<dbReference type="GO" id="GO:0052906">
    <property type="term" value="F:tRNA (guanine(37)-N1)-methyltransferase activity"/>
    <property type="evidence" value="ECO:0007669"/>
    <property type="project" value="UniProtKB-UniRule"/>
</dbReference>
<gene>
    <name evidence="15 19" type="primary">trmD</name>
    <name evidence="19" type="ORF">UV58_C0004G0049</name>
</gene>
<keyword evidence="10 15" id="KW-0949">S-adenosyl-L-methionine</keyword>
<dbReference type="FunFam" id="3.40.1280.10:FF:000001">
    <property type="entry name" value="tRNA (guanine-N(1)-)-methyltransferase"/>
    <property type="match status" value="1"/>
</dbReference>